<gene>
    <name evidence="1" type="ORF">BJ138DRAFT_1202531</name>
</gene>
<organism evidence="1 2">
    <name type="scientific">Hygrophoropsis aurantiaca</name>
    <dbReference type="NCBI Taxonomy" id="72124"/>
    <lineage>
        <taxon>Eukaryota</taxon>
        <taxon>Fungi</taxon>
        <taxon>Dikarya</taxon>
        <taxon>Basidiomycota</taxon>
        <taxon>Agaricomycotina</taxon>
        <taxon>Agaricomycetes</taxon>
        <taxon>Agaricomycetidae</taxon>
        <taxon>Boletales</taxon>
        <taxon>Coniophorineae</taxon>
        <taxon>Hygrophoropsidaceae</taxon>
        <taxon>Hygrophoropsis</taxon>
    </lineage>
</organism>
<comment type="caution">
    <text evidence="1">The sequence shown here is derived from an EMBL/GenBank/DDBJ whole genome shotgun (WGS) entry which is preliminary data.</text>
</comment>
<evidence type="ECO:0000313" key="1">
    <source>
        <dbReference type="EMBL" id="KAH7908913.1"/>
    </source>
</evidence>
<dbReference type="Proteomes" id="UP000790377">
    <property type="component" value="Unassembled WGS sequence"/>
</dbReference>
<keyword evidence="2" id="KW-1185">Reference proteome</keyword>
<dbReference type="EMBL" id="MU267790">
    <property type="protein sequence ID" value="KAH7908913.1"/>
    <property type="molecule type" value="Genomic_DNA"/>
</dbReference>
<protein>
    <submittedName>
        <fullName evidence="1">Uncharacterized protein</fullName>
    </submittedName>
</protein>
<proteinExistence type="predicted"/>
<name>A0ACB8A770_9AGAM</name>
<accession>A0ACB8A770</accession>
<sequence>MTNGRYNRLPPWITNLVTSTGEFIMGTSPNITLPPPSLTPAESATAASIIDAVGSRNQPNLPSVSLPPPSLTPEESVIVTSIIDPVCPQIQSNIIGCRYPRLSPPTCIAAVVPATEFAPDPSHSVPNDPLPLVSLTLKECAITSSIIDVHSRVTLSQRFQNQSDLEAGQVMYSFNMIASAAVCDFEVVRQDGTKVVSVVKEKEQAHAELETALAAGQITKPRKEQTKDGESLSSYHRDCGVKLTDNSNLLHVVFSICIGNVLPRETITINLSYINALIDDGSPNQVRFTLPRAYMQRYGVAPESRISGSVGHEDIPFTMEVSIQQAGRIRSLTCPSGFNLTVNLGRPDRPGASVGPDVNFAVVNVRRNNTSVPSQDVILAISADGLGSPRAIVECHPKHQTAAIGLTFVPQFKSIESPLGMEYIFLVDRSSSMRGANMYMARKAHTALLQGLPSRNTTFNLFSFGSKVSSLWPVSRIYDQDSVDTAMSHIEAMQADYGGTEIAHALEAVYKSLTAPLTRPVSIFLLTDGDVRGVQSCDTITQNAIRSYATNTTFMRVFTVGLGQGVSTATCDRIAHASGGVAIYIATTGEEYLGKCAQIVCAARTAPVSDINVSWPGALQACDDGGERQPSGAPVKLFEPKTDNGDELSPHTVPVQSAPSIIPSFFPSTRFQIFAIVPHVVGAANNTSALELEKHEIKITGFVRATNVPVEVVVPVQNVLHPPEARTAFIHTAAAKALIIKLDDQDLNAFGMPQNRSAIVRLATTYRLSSRFTNFIAVDGTQRLPIGMSNSSHVTDQASPKITVPTNTTYQAVRQQIYSVLSSYLRRLSVISELGIFPGKCRRRSLLPTSDCPEVVAAEVLYTVVVPSPPLKVQQARVSPGRIWGPPIRRLTERHLVSSALPLPLSSIPGSSAGLGIEYVDEEEEELEKEVILVALAHLQRLDGSFASNSATVIALLTKLVIDETKVRSVFEKHAPVSSDPEVAAVLLAWAWMSFCCGTETEGMKEKADLWLREYTDLHLESERLDIGAIQRELLDAVVFRPLSW</sequence>
<evidence type="ECO:0000313" key="2">
    <source>
        <dbReference type="Proteomes" id="UP000790377"/>
    </source>
</evidence>
<reference evidence="1" key="1">
    <citation type="journal article" date="2021" name="New Phytol.">
        <title>Evolutionary innovations through gain and loss of genes in the ectomycorrhizal Boletales.</title>
        <authorList>
            <person name="Wu G."/>
            <person name="Miyauchi S."/>
            <person name="Morin E."/>
            <person name="Kuo A."/>
            <person name="Drula E."/>
            <person name="Varga T."/>
            <person name="Kohler A."/>
            <person name="Feng B."/>
            <person name="Cao Y."/>
            <person name="Lipzen A."/>
            <person name="Daum C."/>
            <person name="Hundley H."/>
            <person name="Pangilinan J."/>
            <person name="Johnson J."/>
            <person name="Barry K."/>
            <person name="LaButti K."/>
            <person name="Ng V."/>
            <person name="Ahrendt S."/>
            <person name="Min B."/>
            <person name="Choi I.G."/>
            <person name="Park H."/>
            <person name="Plett J.M."/>
            <person name="Magnuson J."/>
            <person name="Spatafora J.W."/>
            <person name="Nagy L.G."/>
            <person name="Henrissat B."/>
            <person name="Grigoriev I.V."/>
            <person name="Yang Z.L."/>
            <person name="Xu J."/>
            <person name="Martin F.M."/>
        </authorList>
    </citation>
    <scope>NUCLEOTIDE SEQUENCE</scope>
    <source>
        <strain evidence="1">ATCC 28755</strain>
    </source>
</reference>